<evidence type="ECO:0000256" key="7">
    <source>
        <dbReference type="ARBA" id="ARBA00023069"/>
    </source>
</evidence>
<evidence type="ECO:0000313" key="16">
    <source>
        <dbReference type="Proteomes" id="UP000193411"/>
    </source>
</evidence>
<evidence type="ECO:0000256" key="13">
    <source>
        <dbReference type="SAM" id="Phobius"/>
    </source>
</evidence>
<protein>
    <submittedName>
        <fullName evidence="15">Cation channel sperm-associated protein subunit delta-domain-containing protein</fullName>
    </submittedName>
</protein>
<dbReference type="EMBL" id="MCFL01000021">
    <property type="protein sequence ID" value="ORZ35676.1"/>
    <property type="molecule type" value="Genomic_DNA"/>
</dbReference>
<keyword evidence="6 13" id="KW-1133">Transmembrane helix</keyword>
<dbReference type="OrthoDB" id="5572814at2759"/>
<keyword evidence="8 13" id="KW-0472">Membrane</keyword>
<evidence type="ECO:0000256" key="9">
    <source>
        <dbReference type="ARBA" id="ARBA00023157"/>
    </source>
</evidence>
<dbReference type="InterPro" id="IPR053814">
    <property type="entry name" value="CATSPERD/E_C"/>
</dbReference>
<evidence type="ECO:0000256" key="4">
    <source>
        <dbReference type="ARBA" id="ARBA00022729"/>
    </source>
</evidence>
<comment type="caution">
    <text evidence="15">The sequence shown here is derived from an EMBL/GenBank/DDBJ whole genome shotgun (WGS) entry which is preliminary data.</text>
</comment>
<proteinExistence type="inferred from homology"/>
<evidence type="ECO:0000256" key="5">
    <source>
        <dbReference type="ARBA" id="ARBA00022846"/>
    </source>
</evidence>
<dbReference type="AlphaFoldDB" id="A0A1Y2HM74"/>
<dbReference type="GO" id="GO:0036128">
    <property type="term" value="C:CatSper complex"/>
    <property type="evidence" value="ECO:0007669"/>
    <property type="project" value="InterPro"/>
</dbReference>
<keyword evidence="10" id="KW-0325">Glycoprotein</keyword>
<dbReference type="PANTHER" id="PTHR33722">
    <property type="entry name" value="CATION CHANNEL SPERM-ASSOCIATED PROTEIN SUBUNIT DELTA-RELATED"/>
    <property type="match status" value="1"/>
</dbReference>
<name>A0A1Y2HM74_9FUNG</name>
<accession>A0A1Y2HM74</accession>
<evidence type="ECO:0000256" key="2">
    <source>
        <dbReference type="ARBA" id="ARBA00022475"/>
    </source>
</evidence>
<evidence type="ECO:0000256" key="3">
    <source>
        <dbReference type="ARBA" id="ARBA00022692"/>
    </source>
</evidence>
<keyword evidence="7" id="KW-0969">Cilium</keyword>
<reference evidence="15 16" key="1">
    <citation type="submission" date="2016-07" db="EMBL/GenBank/DDBJ databases">
        <title>Pervasive Adenine N6-methylation of Active Genes in Fungi.</title>
        <authorList>
            <consortium name="DOE Joint Genome Institute"/>
            <person name="Mondo S.J."/>
            <person name="Dannebaum R.O."/>
            <person name="Kuo R.C."/>
            <person name="Labutti K."/>
            <person name="Haridas S."/>
            <person name="Kuo A."/>
            <person name="Salamov A."/>
            <person name="Ahrendt S.R."/>
            <person name="Lipzen A."/>
            <person name="Sullivan W."/>
            <person name="Andreopoulos W.B."/>
            <person name="Clum A."/>
            <person name="Lindquist E."/>
            <person name="Daum C."/>
            <person name="Ramamoorthy G.K."/>
            <person name="Gryganskyi A."/>
            <person name="Culley D."/>
            <person name="Magnuson J.K."/>
            <person name="James T.Y."/>
            <person name="O'Malley M.A."/>
            <person name="Stajich J.E."/>
            <person name="Spatafora J.W."/>
            <person name="Visel A."/>
            <person name="Grigoriev I.V."/>
        </authorList>
    </citation>
    <scope>NUCLEOTIDE SEQUENCE [LARGE SCALE GENOMIC DNA]</scope>
    <source>
        <strain evidence="15 16">PL171</strain>
    </source>
</reference>
<keyword evidence="3 13" id="KW-0812">Transmembrane</keyword>
<feature type="domain" description="CATSPERD/E C-terminal" evidence="14">
    <location>
        <begin position="60"/>
        <end position="250"/>
    </location>
</feature>
<evidence type="ECO:0000256" key="6">
    <source>
        <dbReference type="ARBA" id="ARBA00022989"/>
    </source>
</evidence>
<organism evidence="15 16">
    <name type="scientific">Catenaria anguillulae PL171</name>
    <dbReference type="NCBI Taxonomy" id="765915"/>
    <lineage>
        <taxon>Eukaryota</taxon>
        <taxon>Fungi</taxon>
        <taxon>Fungi incertae sedis</taxon>
        <taxon>Blastocladiomycota</taxon>
        <taxon>Blastocladiomycetes</taxon>
        <taxon>Blastocladiales</taxon>
        <taxon>Catenariaceae</taxon>
        <taxon>Catenaria</taxon>
    </lineage>
</organism>
<keyword evidence="9" id="KW-1015">Disulfide bond</keyword>
<keyword evidence="5" id="KW-0282">Flagellum</keyword>
<dbReference type="GO" id="GO:0030317">
    <property type="term" value="P:flagellated sperm motility"/>
    <property type="evidence" value="ECO:0007669"/>
    <property type="project" value="TreeGrafter"/>
</dbReference>
<evidence type="ECO:0000256" key="11">
    <source>
        <dbReference type="ARBA" id="ARBA00023273"/>
    </source>
</evidence>
<dbReference type="InterPro" id="IPR028751">
    <property type="entry name" value="CATSPERD/E"/>
</dbReference>
<dbReference type="PANTHER" id="PTHR33722:SF1">
    <property type="entry name" value="CATION CHANNEL SPERM-ASSOCIATED AUXILIARY SUBUNIT DELTA"/>
    <property type="match status" value="1"/>
</dbReference>
<keyword evidence="16" id="KW-1185">Reference proteome</keyword>
<keyword evidence="11" id="KW-0966">Cell projection</keyword>
<comment type="subcellular location">
    <subcellularLocation>
        <location evidence="12">Cell projection</location>
        <location evidence="12">Cilium</location>
        <location evidence="12">Flagellum membrane</location>
        <topology evidence="12">Single-pass type I membrane protein</topology>
    </subcellularLocation>
</comment>
<evidence type="ECO:0000256" key="12">
    <source>
        <dbReference type="ARBA" id="ARBA00037793"/>
    </source>
</evidence>
<keyword evidence="2" id="KW-1003">Cell membrane</keyword>
<dbReference type="Proteomes" id="UP000193411">
    <property type="component" value="Unassembled WGS sequence"/>
</dbReference>
<dbReference type="Pfam" id="PF22850">
    <property type="entry name" value="CATSPERD-E_C"/>
    <property type="match status" value="1"/>
</dbReference>
<evidence type="ECO:0000259" key="14">
    <source>
        <dbReference type="Pfam" id="PF22850"/>
    </source>
</evidence>
<sequence>MVRATCPPDRRIALRAVPASVAAPVLVNCTANPSATLSVTAAEGTWRDWDSGKLGSGSKTSQFSCARYGQPQAAYYSYQWAPVLDVYEGNKVVGNVTADFALVEVTGRNTFAYVLTADAVGCRRMPQGAVSVLSSSSGGAGWTRNNFRSCFSSVDSAFTSSIAASTPYEIFNRTNGNKLTWGNSENALYMFRATVLDPQFSYCTLSTEFAVQVYGAPLPAGTQVGIVVGFIVAVLAALAASYWVYRRNKTKEKTD</sequence>
<evidence type="ECO:0000256" key="1">
    <source>
        <dbReference type="ARBA" id="ARBA00010246"/>
    </source>
</evidence>
<evidence type="ECO:0000313" key="15">
    <source>
        <dbReference type="EMBL" id="ORZ35676.1"/>
    </source>
</evidence>
<gene>
    <name evidence="15" type="ORF">BCR44DRAFT_37744</name>
</gene>
<evidence type="ECO:0000256" key="10">
    <source>
        <dbReference type="ARBA" id="ARBA00023180"/>
    </source>
</evidence>
<keyword evidence="4" id="KW-0732">Signal</keyword>
<evidence type="ECO:0000256" key="8">
    <source>
        <dbReference type="ARBA" id="ARBA00023136"/>
    </source>
</evidence>
<feature type="transmembrane region" description="Helical" evidence="13">
    <location>
        <begin position="224"/>
        <end position="245"/>
    </location>
</feature>
<dbReference type="STRING" id="765915.A0A1Y2HM74"/>
<comment type="similarity">
    <text evidence="1">Belongs to the CATSPERD family.</text>
</comment>